<dbReference type="RefSeq" id="WP_157105662.1">
    <property type="nucleotide sequence ID" value="NZ_BAAADY010000021.1"/>
</dbReference>
<dbReference type="AlphaFoldDB" id="A0A543M6H1"/>
<gene>
    <name evidence="1" type="ORF">GGR89_001034</name>
</gene>
<dbReference type="Proteomes" id="UP000531251">
    <property type="component" value="Unassembled WGS sequence"/>
</dbReference>
<organism evidence="1 2">
    <name type="scientific">Sphingomonas trueperi</name>
    <dbReference type="NCBI Taxonomy" id="53317"/>
    <lineage>
        <taxon>Bacteria</taxon>
        <taxon>Pseudomonadati</taxon>
        <taxon>Pseudomonadota</taxon>
        <taxon>Alphaproteobacteria</taxon>
        <taxon>Sphingomonadales</taxon>
        <taxon>Sphingomonadaceae</taxon>
        <taxon>Sphingomonas</taxon>
    </lineage>
</organism>
<protein>
    <submittedName>
        <fullName evidence="1">Uncharacterized protein</fullName>
    </submittedName>
</protein>
<comment type="caution">
    <text evidence="1">The sequence shown here is derived from an EMBL/GenBank/DDBJ whole genome shotgun (WGS) entry which is preliminary data.</text>
</comment>
<reference evidence="1 2" key="1">
    <citation type="submission" date="2020-03" db="EMBL/GenBank/DDBJ databases">
        <title>Genomic Encyclopedia of Type Strains, Phase IV (KMG-IV): sequencing the most valuable type-strain genomes for metagenomic binning, comparative biology and taxonomic classification.</title>
        <authorList>
            <person name="Goeker M."/>
        </authorList>
    </citation>
    <scope>NUCLEOTIDE SEQUENCE [LARGE SCALE GENOMIC DNA]</scope>
    <source>
        <strain evidence="1 2">DSM 7225</strain>
    </source>
</reference>
<keyword evidence="2" id="KW-1185">Reference proteome</keyword>
<proteinExistence type="predicted"/>
<evidence type="ECO:0000313" key="1">
    <source>
        <dbReference type="EMBL" id="NJB96734.1"/>
    </source>
</evidence>
<sequence>MKKALVALIAGTILSGVAAAYAGAYPRPETPIKTIPALERTVVAPR</sequence>
<name>A0A543M6H1_9SPHN</name>
<evidence type="ECO:0000313" key="2">
    <source>
        <dbReference type="Proteomes" id="UP000531251"/>
    </source>
</evidence>
<accession>A0A543M6H1</accession>
<dbReference type="EMBL" id="JAATJB010000002">
    <property type="protein sequence ID" value="NJB96734.1"/>
    <property type="molecule type" value="Genomic_DNA"/>
</dbReference>